<feature type="compositionally biased region" description="Acidic residues" evidence="1">
    <location>
        <begin position="680"/>
        <end position="691"/>
    </location>
</feature>
<dbReference type="SUPFAM" id="SSF53098">
    <property type="entry name" value="Ribonuclease H-like"/>
    <property type="match status" value="1"/>
</dbReference>
<feature type="compositionally biased region" description="Polar residues" evidence="1">
    <location>
        <begin position="705"/>
        <end position="724"/>
    </location>
</feature>
<comment type="caution">
    <text evidence="2">The sequence shown here is derived from an EMBL/GenBank/DDBJ whole genome shotgun (WGS) entry which is preliminary data.</text>
</comment>
<feature type="region of interest" description="Disordered" evidence="1">
    <location>
        <begin position="617"/>
        <end position="659"/>
    </location>
</feature>
<protein>
    <recommendedName>
        <fullName evidence="4">DUF659 domain-containing protein</fullName>
    </recommendedName>
</protein>
<dbReference type="InterPro" id="IPR012337">
    <property type="entry name" value="RNaseH-like_sf"/>
</dbReference>
<evidence type="ECO:0000256" key="1">
    <source>
        <dbReference type="SAM" id="MobiDB-lite"/>
    </source>
</evidence>
<evidence type="ECO:0000313" key="2">
    <source>
        <dbReference type="EMBL" id="CDO78287.1"/>
    </source>
</evidence>
<gene>
    <name evidence="2" type="ORF">BN946_scf184674.g9</name>
</gene>
<organism evidence="2 3">
    <name type="scientific">Pycnoporus cinnabarinus</name>
    <name type="common">Cinnabar-red polypore</name>
    <name type="synonym">Trametes cinnabarina</name>
    <dbReference type="NCBI Taxonomy" id="5643"/>
    <lineage>
        <taxon>Eukaryota</taxon>
        <taxon>Fungi</taxon>
        <taxon>Dikarya</taxon>
        <taxon>Basidiomycota</taxon>
        <taxon>Agaricomycotina</taxon>
        <taxon>Agaricomycetes</taxon>
        <taxon>Polyporales</taxon>
        <taxon>Polyporaceae</taxon>
        <taxon>Trametes</taxon>
    </lineage>
</organism>
<dbReference type="HOGENOM" id="CLU_007316_2_0_1"/>
<dbReference type="STRING" id="5643.A0A060SUV8"/>
<reference evidence="2" key="1">
    <citation type="submission" date="2014-01" db="EMBL/GenBank/DDBJ databases">
        <title>The genome of the white-rot fungus Pycnoporus cinnabarinus: a basidiomycete model with a versatile arsenal for lignocellulosic biomass breakdown.</title>
        <authorList>
            <person name="Levasseur A."/>
            <person name="Lomascolo A."/>
            <person name="Ruiz-Duenas F.J."/>
            <person name="Uzan E."/>
            <person name="Piumi F."/>
            <person name="Kues U."/>
            <person name="Ram A.F.J."/>
            <person name="Murat C."/>
            <person name="Haon M."/>
            <person name="Benoit I."/>
            <person name="Arfi Y."/>
            <person name="Chevret D."/>
            <person name="Drula E."/>
            <person name="Kwon M.J."/>
            <person name="Gouret P."/>
            <person name="Lesage-Meessen L."/>
            <person name="Lombard V."/>
            <person name="Mariette J."/>
            <person name="Noirot C."/>
            <person name="Park J."/>
            <person name="Patyshakuliyeva A."/>
            <person name="Wieneger R.A.B."/>
            <person name="Wosten H.A.B."/>
            <person name="Martin F."/>
            <person name="Coutinho P.M."/>
            <person name="de Vries R."/>
            <person name="Martinez A.T."/>
            <person name="Klopp C."/>
            <person name="Pontarotti P."/>
            <person name="Henrissat B."/>
            <person name="Record E."/>
        </authorList>
    </citation>
    <scope>NUCLEOTIDE SEQUENCE [LARGE SCALE GENOMIC DNA]</scope>
    <source>
        <strain evidence="2">BRFM137</strain>
    </source>
</reference>
<dbReference type="Proteomes" id="UP000029665">
    <property type="component" value="Unassembled WGS sequence"/>
</dbReference>
<dbReference type="OrthoDB" id="2423954at2759"/>
<name>A0A060SUV8_PYCCI</name>
<feature type="region of interest" description="Disordered" evidence="1">
    <location>
        <begin position="672"/>
        <end position="754"/>
    </location>
</feature>
<sequence>MPPKSDIWTLFEELKDSGGKSVKYLNDKTHSCAWCKGCLNECVRIRHEQELLNVEKGELREARSLEELRRSFKNPGLATSAAAWNKPCNITTDFSGVIPLELFFEKWIPGAKIPDRRQLSGKHLQNAVKMVKLSTHSAVQGKYAIGQSDGWKNIAKTSVITSMMSVNREVHLVQTHDMTGLPKTGQQHVEIIKKDMARMRDVYSVHPIAWVTDDGPNGKGARNLLRVLLPSLITLVCWAHQTGLLAGDYLTFPDNKQIIDASLEIVQWFNNHSSALELFNQEQVVTYQARAQERRLSGGFTSLETRSNERELSERPLALILPAKTQWTSHFQSASRLLAVSHSLKMCVMRHKELLIEIGRKSQTENAQETARRVIKAIEDDIFWTRLERVETHLRPLAVATNILQARHTRMDHVLLMLGNLYRLYDTDNVELDVRERMLARLELRWKKGAGSDQPLFILAVFFNLYIRGYCFDREALPPSDIYNMAIQAFTRFFDVPPGPDFTDTLVDYSQNSAEFTNELMGLAAKEQSARDKGMYIDVVELWSRIDRSNDTLAVCPGRNGIVKLAIRILSVTANSAGVECAFSDFGRTHTKGRSRLSPEVVHNTAMLRMDLRREHAAAGHTPQRLKRKLGTNYEPSPIAQPVTTFTSYAGDDDSDTVDDDLDMITELVQAAIDSSEPSPDSDSEPDDEDTPPAAISSIPLRESLVSSTAIPATSHGSTETPSSRPHPGPLYLTPQNVITHPQTQSLPDGTRRRRAKPKAVHIPLKKLFLYPASFLTASGARPSTPSSPPHEDELRRHFEFIWTGGIRAYQRETIVCEALYPGPRSDIATVSTAP</sequence>
<accession>A0A060SUV8</accession>
<proteinExistence type="predicted"/>
<dbReference type="EMBL" id="CCBP010000775">
    <property type="protein sequence ID" value="CDO78287.1"/>
    <property type="molecule type" value="Genomic_DNA"/>
</dbReference>
<feature type="compositionally biased region" description="Polar residues" evidence="1">
    <location>
        <begin position="734"/>
        <end position="748"/>
    </location>
</feature>
<keyword evidence="3" id="KW-1185">Reference proteome</keyword>
<evidence type="ECO:0008006" key="4">
    <source>
        <dbReference type="Google" id="ProtNLM"/>
    </source>
</evidence>
<dbReference type="AlphaFoldDB" id="A0A060SUV8"/>
<evidence type="ECO:0000313" key="3">
    <source>
        <dbReference type="Proteomes" id="UP000029665"/>
    </source>
</evidence>